<evidence type="ECO:0000256" key="8">
    <source>
        <dbReference type="SAM" id="Phobius"/>
    </source>
</evidence>
<dbReference type="PRINTS" id="PR00344">
    <property type="entry name" value="BCTRLSENSOR"/>
</dbReference>
<dbReference type="InterPro" id="IPR018062">
    <property type="entry name" value="HTH_AraC-typ_CS"/>
</dbReference>
<organism evidence="12 13">
    <name type="scientific">Parapedobacter indicus</name>
    <dbReference type="NCBI Taxonomy" id="1477437"/>
    <lineage>
        <taxon>Bacteria</taxon>
        <taxon>Pseudomonadati</taxon>
        <taxon>Bacteroidota</taxon>
        <taxon>Sphingobacteriia</taxon>
        <taxon>Sphingobacteriales</taxon>
        <taxon>Sphingobacteriaceae</taxon>
        <taxon>Parapedobacter</taxon>
    </lineage>
</organism>
<dbReference type="OrthoDB" id="9809670at2"/>
<dbReference type="Pfam" id="PF02518">
    <property type="entry name" value="HATPase_c"/>
    <property type="match status" value="1"/>
</dbReference>
<dbReference type="PANTHER" id="PTHR43547:SF2">
    <property type="entry name" value="HYBRID SIGNAL TRANSDUCTION HISTIDINE KINASE C"/>
    <property type="match status" value="1"/>
</dbReference>
<dbReference type="Pfam" id="PF12833">
    <property type="entry name" value="HTH_18"/>
    <property type="match status" value="1"/>
</dbReference>
<keyword evidence="3 7" id="KW-0597">Phosphoprotein</keyword>
<dbReference type="SMART" id="SM00448">
    <property type="entry name" value="REC"/>
    <property type="match status" value="1"/>
</dbReference>
<dbReference type="GO" id="GO:0003700">
    <property type="term" value="F:DNA-binding transcription factor activity"/>
    <property type="evidence" value="ECO:0007669"/>
    <property type="project" value="InterPro"/>
</dbReference>
<dbReference type="Gene3D" id="1.10.10.60">
    <property type="entry name" value="Homeodomain-like"/>
    <property type="match status" value="1"/>
</dbReference>
<dbReference type="SUPFAM" id="SSF47384">
    <property type="entry name" value="Homodimeric domain of signal transducing histidine kinase"/>
    <property type="match status" value="1"/>
</dbReference>
<evidence type="ECO:0000259" key="10">
    <source>
        <dbReference type="PROSITE" id="PS50109"/>
    </source>
</evidence>
<name>A0A1I3QLC7_9SPHI</name>
<dbReference type="AlphaFoldDB" id="A0A1I3QLC7"/>
<dbReference type="Gene3D" id="2.130.10.10">
    <property type="entry name" value="YVTN repeat-like/Quinoprotein amine dehydrogenase"/>
    <property type="match status" value="2"/>
</dbReference>
<dbReference type="InterPro" id="IPR011123">
    <property type="entry name" value="Y_Y_Y"/>
</dbReference>
<dbReference type="InterPro" id="IPR036890">
    <property type="entry name" value="HATPase_C_sf"/>
</dbReference>
<dbReference type="InterPro" id="IPR013783">
    <property type="entry name" value="Ig-like_fold"/>
</dbReference>
<feature type="domain" description="Response regulatory" evidence="11">
    <location>
        <begin position="980"/>
        <end position="1095"/>
    </location>
</feature>
<dbReference type="RefSeq" id="WP_090628926.1">
    <property type="nucleotide sequence ID" value="NZ_FOQO01000009.1"/>
</dbReference>
<sequence length="1233" mass="139907">MLKYILTLLAIGFAVVCQGQFTNLKFDHITSENGLPQSTIHGIAKDKYGFMWFGTWSGLCRYDGYRFRIYHYEQGNPRSISNNRIHNIIKDESDDIWVLPFDETIACRYNYASDDFDRVPIDSLSPEFQKRISRRDHYLTVSFSYDQVKWSLDHNSNGMVETCLRTGQQQQYTSSAISRWALNDAYVSDIYLDDQRILWVGTYSHGINKANLEANPFNYFYHDPTDPNSIVDNNVRAICQDKNGNLWIGTRDRGITVIDSTGKAHHITHQPSDSNSIKSDQIKKLFCDSRGYVWIGTKKGLDRYNPETGRIRRFDTLGLHYSPVYGMMEDTESNIWFATWNGIYKYVVATDRMIHFDPAETLGQPHAWCILQDSEGRIWVGTEGNGIVVFREDQSGSLTIVNRFNHQHTSPNTISDNRVYCIHEDLNHDFWIGTGNGLDRYDPTNATFERFHTSPPGLAQGTIAGILEDNHGYIWVSHKRGISQINRKTRWIRNYTQQDGLQSNEFSDGASYKSPYTSTLFFGGNNGYNAFNPDSIKTNSIAPQVVLTQLQVLNKPVEINQEVNGRKLLNKPLYLTDSIQLSHRDKSVAIEFAALHFANPIGNKYAYMLEGFDQDWIAADAMHRVATYSNLSPGTYVFKVKAANSDGIWNPVPRELHISVAPAFWASTWAYWMYGAIFMALLYAFYHYIIRYERLNSQLKYETLVHEKERELNERKFQFFTNISHEIKTPLTLILAPIQRLMQVSEGHTAIQQQLRTMRDSGDRLQKLIHQLLDIRRLETGNEQLVLEHTDMVSLVKVAVDSFRSMAQLRRIRLETILEEAHFMNSIDPDKIEKVLYNLLSNAFKFTDDGGQITVSLKQSLAGGRTFAVICVEDNGVGIAAADIVRIFQPFQQSGSGKAGGTGLGLAYCKLLVELHGGTIHAESKKDGQNQTSFLVKIPVCATVHATANPTGSTTMLNTSVCPFQQASISSPNYRALNATVLLVEDNVEMRRYLTDYFAAEYRVIEAANGQEGLEAAIQDIPDLIISDVMMPDVDGISLCKQLKADIRTSHIPVILLTARSPIEYEIEGIETGADDYIVKPFNLTVLSLKVKNVLVNRARWKEKFAERILIPSAEFNPVSPDEKLLQRIMRIVEDRISDSTLSVDDIGDQVGLSRAQLYRKMKALTGSSMADTIRDIRLNHAQRLLREKKFNVSETAYMLGFTDSDYFRKCFKSKFGCSPSEYCKSVAAEVSG</sequence>
<dbReference type="CDD" id="cd00082">
    <property type="entry name" value="HisKA"/>
    <property type="match status" value="1"/>
</dbReference>
<dbReference type="InterPro" id="IPR003661">
    <property type="entry name" value="HisK_dim/P_dom"/>
</dbReference>
<dbReference type="SUPFAM" id="SSF52172">
    <property type="entry name" value="CheY-like"/>
    <property type="match status" value="1"/>
</dbReference>
<dbReference type="Proteomes" id="UP000198670">
    <property type="component" value="Unassembled WGS sequence"/>
</dbReference>
<dbReference type="Gene3D" id="1.10.287.130">
    <property type="match status" value="1"/>
</dbReference>
<dbReference type="PROSITE" id="PS50109">
    <property type="entry name" value="HIS_KIN"/>
    <property type="match status" value="1"/>
</dbReference>
<dbReference type="Gene3D" id="2.60.40.10">
    <property type="entry name" value="Immunoglobulins"/>
    <property type="match status" value="1"/>
</dbReference>
<feature type="domain" description="Histidine kinase" evidence="10">
    <location>
        <begin position="722"/>
        <end position="942"/>
    </location>
</feature>
<evidence type="ECO:0000256" key="3">
    <source>
        <dbReference type="ARBA" id="ARBA00022553"/>
    </source>
</evidence>
<dbReference type="InterPro" id="IPR009057">
    <property type="entry name" value="Homeodomain-like_sf"/>
</dbReference>
<gene>
    <name evidence="12" type="ORF">SAMN05444682_10912</name>
</gene>
<dbReference type="SUPFAM" id="SSF46689">
    <property type="entry name" value="Homeodomain-like"/>
    <property type="match status" value="1"/>
</dbReference>
<evidence type="ECO:0000256" key="1">
    <source>
        <dbReference type="ARBA" id="ARBA00000085"/>
    </source>
</evidence>
<dbReference type="InterPro" id="IPR011110">
    <property type="entry name" value="Reg_prop"/>
</dbReference>
<dbReference type="Gene3D" id="3.40.50.2300">
    <property type="match status" value="1"/>
</dbReference>
<dbReference type="PROSITE" id="PS00041">
    <property type="entry name" value="HTH_ARAC_FAMILY_1"/>
    <property type="match status" value="1"/>
</dbReference>
<dbReference type="FunFam" id="2.60.40.10:FF:000791">
    <property type="entry name" value="Two-component system sensor histidine kinase/response regulator"/>
    <property type="match status" value="1"/>
</dbReference>
<dbReference type="SMART" id="SM00342">
    <property type="entry name" value="HTH_ARAC"/>
    <property type="match status" value="1"/>
</dbReference>
<dbReference type="Pfam" id="PF07494">
    <property type="entry name" value="Reg_prop"/>
    <property type="match status" value="3"/>
</dbReference>
<dbReference type="InterPro" id="IPR036097">
    <property type="entry name" value="HisK_dim/P_sf"/>
</dbReference>
<dbReference type="EMBL" id="FOQO01000009">
    <property type="protein sequence ID" value="SFJ33996.1"/>
    <property type="molecule type" value="Genomic_DNA"/>
</dbReference>
<feature type="domain" description="HTH araC/xylS-type" evidence="9">
    <location>
        <begin position="1127"/>
        <end position="1226"/>
    </location>
</feature>
<keyword evidence="6" id="KW-0804">Transcription</keyword>
<evidence type="ECO:0000313" key="12">
    <source>
        <dbReference type="EMBL" id="SFJ33996.1"/>
    </source>
</evidence>
<evidence type="ECO:0000259" key="9">
    <source>
        <dbReference type="PROSITE" id="PS01124"/>
    </source>
</evidence>
<reference evidence="12 13" key="1">
    <citation type="submission" date="2016-10" db="EMBL/GenBank/DDBJ databases">
        <authorList>
            <person name="de Groot N.N."/>
        </authorList>
    </citation>
    <scope>NUCLEOTIDE SEQUENCE [LARGE SCALE GENOMIC DNA]</scope>
    <source>
        <strain evidence="12 13">RK1</strain>
    </source>
</reference>
<dbReference type="InterPro" id="IPR015943">
    <property type="entry name" value="WD40/YVTN_repeat-like_dom_sf"/>
</dbReference>
<dbReference type="InterPro" id="IPR005467">
    <property type="entry name" value="His_kinase_dom"/>
</dbReference>
<dbReference type="Pfam" id="PF07495">
    <property type="entry name" value="Y_Y_Y"/>
    <property type="match status" value="1"/>
</dbReference>
<feature type="transmembrane region" description="Helical" evidence="8">
    <location>
        <begin position="669"/>
        <end position="690"/>
    </location>
</feature>
<evidence type="ECO:0000259" key="11">
    <source>
        <dbReference type="PROSITE" id="PS50110"/>
    </source>
</evidence>
<dbReference type="PROSITE" id="PS50110">
    <property type="entry name" value="RESPONSE_REGULATORY"/>
    <property type="match status" value="1"/>
</dbReference>
<evidence type="ECO:0000256" key="5">
    <source>
        <dbReference type="ARBA" id="ARBA00023125"/>
    </source>
</evidence>
<protein>
    <recommendedName>
        <fullName evidence="2">histidine kinase</fullName>
        <ecNumber evidence="2">2.7.13.3</ecNumber>
    </recommendedName>
</protein>
<keyword evidence="4" id="KW-0805">Transcription regulation</keyword>
<dbReference type="CDD" id="cd17574">
    <property type="entry name" value="REC_OmpR"/>
    <property type="match status" value="1"/>
</dbReference>
<dbReference type="InterPro" id="IPR011006">
    <property type="entry name" value="CheY-like_superfamily"/>
</dbReference>
<dbReference type="SUPFAM" id="SSF55874">
    <property type="entry name" value="ATPase domain of HSP90 chaperone/DNA topoisomerase II/histidine kinase"/>
    <property type="match status" value="1"/>
</dbReference>
<keyword evidence="8" id="KW-0812">Transmembrane</keyword>
<keyword evidence="8" id="KW-1133">Transmembrane helix</keyword>
<dbReference type="InterPro" id="IPR004358">
    <property type="entry name" value="Sig_transdc_His_kin-like_C"/>
</dbReference>
<dbReference type="SMART" id="SM00387">
    <property type="entry name" value="HATPase_c"/>
    <property type="match status" value="1"/>
</dbReference>
<evidence type="ECO:0000256" key="4">
    <source>
        <dbReference type="ARBA" id="ARBA00023015"/>
    </source>
</evidence>
<keyword evidence="5" id="KW-0238">DNA-binding</keyword>
<dbReference type="PANTHER" id="PTHR43547">
    <property type="entry name" value="TWO-COMPONENT HISTIDINE KINASE"/>
    <property type="match status" value="1"/>
</dbReference>
<dbReference type="InterPro" id="IPR018060">
    <property type="entry name" value="HTH_AraC"/>
</dbReference>
<keyword evidence="13" id="KW-1185">Reference proteome</keyword>
<dbReference type="EC" id="2.7.13.3" evidence="2"/>
<evidence type="ECO:0000256" key="6">
    <source>
        <dbReference type="ARBA" id="ARBA00023163"/>
    </source>
</evidence>
<dbReference type="GO" id="GO:0000155">
    <property type="term" value="F:phosphorelay sensor kinase activity"/>
    <property type="evidence" value="ECO:0007669"/>
    <property type="project" value="InterPro"/>
</dbReference>
<evidence type="ECO:0000313" key="13">
    <source>
        <dbReference type="Proteomes" id="UP000198670"/>
    </source>
</evidence>
<evidence type="ECO:0000256" key="2">
    <source>
        <dbReference type="ARBA" id="ARBA00012438"/>
    </source>
</evidence>
<dbReference type="SMART" id="SM00388">
    <property type="entry name" value="HisKA"/>
    <property type="match status" value="1"/>
</dbReference>
<dbReference type="GO" id="GO:0043565">
    <property type="term" value="F:sequence-specific DNA binding"/>
    <property type="evidence" value="ECO:0007669"/>
    <property type="project" value="InterPro"/>
</dbReference>
<accession>A0A1I3QLC7</accession>
<feature type="modified residue" description="4-aspartylphosphate" evidence="7">
    <location>
        <position position="1028"/>
    </location>
</feature>
<keyword evidence="8" id="KW-0472">Membrane</keyword>
<dbReference type="Pfam" id="PF00512">
    <property type="entry name" value="HisKA"/>
    <property type="match status" value="1"/>
</dbReference>
<evidence type="ECO:0000256" key="7">
    <source>
        <dbReference type="PROSITE-ProRule" id="PRU00169"/>
    </source>
</evidence>
<dbReference type="InterPro" id="IPR003594">
    <property type="entry name" value="HATPase_dom"/>
</dbReference>
<dbReference type="STRING" id="1477437.SAMN05444682_10912"/>
<dbReference type="Gene3D" id="3.30.565.10">
    <property type="entry name" value="Histidine kinase-like ATPase, C-terminal domain"/>
    <property type="match status" value="1"/>
</dbReference>
<proteinExistence type="predicted"/>
<dbReference type="SUPFAM" id="SSF63829">
    <property type="entry name" value="Calcium-dependent phosphotriesterase"/>
    <property type="match status" value="2"/>
</dbReference>
<comment type="catalytic activity">
    <reaction evidence="1">
        <text>ATP + protein L-histidine = ADP + protein N-phospho-L-histidine.</text>
        <dbReference type="EC" id="2.7.13.3"/>
    </reaction>
</comment>
<dbReference type="InterPro" id="IPR001789">
    <property type="entry name" value="Sig_transdc_resp-reg_receiver"/>
</dbReference>
<dbReference type="Pfam" id="PF00072">
    <property type="entry name" value="Response_reg"/>
    <property type="match status" value="1"/>
</dbReference>
<dbReference type="PROSITE" id="PS01124">
    <property type="entry name" value="HTH_ARAC_FAMILY_2"/>
    <property type="match status" value="1"/>
</dbReference>